<dbReference type="Pfam" id="PF09997">
    <property type="entry name" value="DUF2238"/>
    <property type="match status" value="1"/>
</dbReference>
<dbReference type="PIRSF" id="PIRSF020606">
    <property type="entry name" value="UCP020606"/>
    <property type="match status" value="1"/>
</dbReference>
<keyword evidence="1" id="KW-1133">Transmembrane helix</keyword>
<sequence>MNKSIAPILLSVFGIFWVALAINPLYRDIWVAENLILVICIGYMISTYKSTPLSNTSYWLIFIFCILQTIGAHYTYAEVPIGFWAADLLEIERNHYDRLVHFAFGFLLVLPFKEVITRLIKFSSFRSMVFLLVLVFFGIGGFYEIIEWLYAIFYEQQQSPQTVDSFLGSQGDIWDAEKDMLFTGLGAWLYLLFFTPRLSNKLT</sequence>
<name>A0A1W1DAS0_9ZZZZ</name>
<organism evidence="2">
    <name type="scientific">hydrothermal vent metagenome</name>
    <dbReference type="NCBI Taxonomy" id="652676"/>
    <lineage>
        <taxon>unclassified sequences</taxon>
        <taxon>metagenomes</taxon>
        <taxon>ecological metagenomes</taxon>
    </lineage>
</organism>
<feature type="transmembrane region" description="Helical" evidence="1">
    <location>
        <begin position="128"/>
        <end position="153"/>
    </location>
</feature>
<gene>
    <name evidence="2" type="ORF">MNB_SUP05-4-870</name>
</gene>
<evidence type="ECO:0000256" key="1">
    <source>
        <dbReference type="SAM" id="Phobius"/>
    </source>
</evidence>
<feature type="transmembrane region" description="Helical" evidence="1">
    <location>
        <begin position="5"/>
        <end position="23"/>
    </location>
</feature>
<keyword evidence="1" id="KW-0472">Membrane</keyword>
<evidence type="ECO:0000313" key="2">
    <source>
        <dbReference type="EMBL" id="SFV77709.1"/>
    </source>
</evidence>
<feature type="transmembrane region" description="Helical" evidence="1">
    <location>
        <begin position="29"/>
        <end position="46"/>
    </location>
</feature>
<dbReference type="InterPro" id="IPR014509">
    <property type="entry name" value="YjdF-like"/>
</dbReference>
<protein>
    <submittedName>
        <fullName evidence="2">Predicted membrane protein</fullName>
    </submittedName>
</protein>
<feature type="transmembrane region" description="Helical" evidence="1">
    <location>
        <begin position="96"/>
        <end position="116"/>
    </location>
</feature>
<dbReference type="InterPro" id="IPR058534">
    <property type="entry name" value="YjdF"/>
</dbReference>
<feature type="transmembrane region" description="Helical" evidence="1">
    <location>
        <begin position="58"/>
        <end position="76"/>
    </location>
</feature>
<accession>A0A1W1DAS0</accession>
<proteinExistence type="predicted"/>
<reference evidence="2" key="1">
    <citation type="submission" date="2016-10" db="EMBL/GenBank/DDBJ databases">
        <authorList>
            <person name="de Groot N.N."/>
        </authorList>
    </citation>
    <scope>NUCLEOTIDE SEQUENCE</scope>
</reference>
<dbReference type="AlphaFoldDB" id="A0A1W1DAS0"/>
<dbReference type="EMBL" id="FPHR01000031">
    <property type="protein sequence ID" value="SFV77709.1"/>
    <property type="molecule type" value="Genomic_DNA"/>
</dbReference>
<keyword evidence="1" id="KW-0812">Transmembrane</keyword>